<dbReference type="Proteomes" id="UP000823886">
    <property type="component" value="Unassembled WGS sequence"/>
</dbReference>
<protein>
    <submittedName>
        <fullName evidence="2">TIGR04086 family membrane protein</fullName>
    </submittedName>
</protein>
<feature type="transmembrane region" description="Helical" evidence="1">
    <location>
        <begin position="106"/>
        <end position="123"/>
    </location>
</feature>
<evidence type="ECO:0000256" key="1">
    <source>
        <dbReference type="SAM" id="Phobius"/>
    </source>
</evidence>
<feature type="transmembrane region" description="Helical" evidence="1">
    <location>
        <begin position="17"/>
        <end position="36"/>
    </location>
</feature>
<evidence type="ECO:0000313" key="3">
    <source>
        <dbReference type="Proteomes" id="UP000823886"/>
    </source>
</evidence>
<dbReference type="EMBL" id="DWVZ01000154">
    <property type="protein sequence ID" value="HJC64294.1"/>
    <property type="molecule type" value="Genomic_DNA"/>
</dbReference>
<dbReference type="InterPro" id="IPR023804">
    <property type="entry name" value="DUF3792_TM"/>
</dbReference>
<keyword evidence="1" id="KW-0812">Transmembrane</keyword>
<keyword evidence="1" id="KW-1133">Transmembrane helix</keyword>
<sequence>MEQTMVKGTKPLQMIKALFLAYAVTAVLLLLLAFLLYKLQLGESQVNLGIMIIYIVSCLAGGFYMGRKGKMRRFLWGMGLGAGYAVFLQAVTVLTERQGAMDLKEAAMTFFLCILGGALGGMLS</sequence>
<proteinExistence type="predicted"/>
<organism evidence="2 3">
    <name type="scientific">Candidatus Blautia merdavium</name>
    <dbReference type="NCBI Taxonomy" id="2838494"/>
    <lineage>
        <taxon>Bacteria</taxon>
        <taxon>Bacillati</taxon>
        <taxon>Bacillota</taxon>
        <taxon>Clostridia</taxon>
        <taxon>Lachnospirales</taxon>
        <taxon>Lachnospiraceae</taxon>
        <taxon>Blautia</taxon>
    </lineage>
</organism>
<dbReference type="NCBIfam" id="TIGR04086">
    <property type="entry name" value="TIGR04086_membr"/>
    <property type="match status" value="1"/>
</dbReference>
<keyword evidence="1" id="KW-0472">Membrane</keyword>
<name>A0A9D2PQ38_9FIRM</name>
<comment type="caution">
    <text evidence="2">The sequence shown here is derived from an EMBL/GenBank/DDBJ whole genome shotgun (WGS) entry which is preliminary data.</text>
</comment>
<gene>
    <name evidence="2" type="ORF">H9753_11865</name>
</gene>
<feature type="transmembrane region" description="Helical" evidence="1">
    <location>
        <begin position="48"/>
        <end position="67"/>
    </location>
</feature>
<evidence type="ECO:0000313" key="2">
    <source>
        <dbReference type="EMBL" id="HJC64294.1"/>
    </source>
</evidence>
<dbReference type="AlphaFoldDB" id="A0A9D2PQ38"/>
<dbReference type="Pfam" id="PF12670">
    <property type="entry name" value="DUF3792"/>
    <property type="match status" value="1"/>
</dbReference>
<reference evidence="2" key="1">
    <citation type="journal article" date="2021" name="PeerJ">
        <title>Extensive microbial diversity within the chicken gut microbiome revealed by metagenomics and culture.</title>
        <authorList>
            <person name="Gilroy R."/>
            <person name="Ravi A."/>
            <person name="Getino M."/>
            <person name="Pursley I."/>
            <person name="Horton D.L."/>
            <person name="Alikhan N.F."/>
            <person name="Baker D."/>
            <person name="Gharbi K."/>
            <person name="Hall N."/>
            <person name="Watson M."/>
            <person name="Adriaenssens E.M."/>
            <person name="Foster-Nyarko E."/>
            <person name="Jarju S."/>
            <person name="Secka A."/>
            <person name="Antonio M."/>
            <person name="Oren A."/>
            <person name="Chaudhuri R.R."/>
            <person name="La Ragione R."/>
            <person name="Hildebrand F."/>
            <person name="Pallen M.J."/>
        </authorList>
    </citation>
    <scope>NUCLEOTIDE SEQUENCE</scope>
    <source>
        <strain evidence="2">ChiBcec2-3848</strain>
    </source>
</reference>
<accession>A0A9D2PQ38</accession>
<feature type="transmembrane region" description="Helical" evidence="1">
    <location>
        <begin position="74"/>
        <end position="94"/>
    </location>
</feature>
<reference evidence="2" key="2">
    <citation type="submission" date="2021-04" db="EMBL/GenBank/DDBJ databases">
        <authorList>
            <person name="Gilroy R."/>
        </authorList>
    </citation>
    <scope>NUCLEOTIDE SEQUENCE</scope>
    <source>
        <strain evidence="2">ChiBcec2-3848</strain>
    </source>
</reference>